<sequence length="71" mass="8218">MELFLFSFLIIGTIGIIGTVFWIWALIDVAKTPTEDFKNPNDKLLWILIVVLAHFVGAIIYFFVGRKQKKF</sequence>
<protein>
    <submittedName>
        <fullName evidence="8">PLD nuclease N-terminal domain-containing protein</fullName>
    </submittedName>
</protein>
<dbReference type="EMBL" id="CP158367">
    <property type="protein sequence ID" value="XBX75112.1"/>
    <property type="molecule type" value="Genomic_DNA"/>
</dbReference>
<evidence type="ECO:0000256" key="4">
    <source>
        <dbReference type="ARBA" id="ARBA00022989"/>
    </source>
</evidence>
<reference evidence="8" key="1">
    <citation type="journal article" date="2013" name="Extremophiles">
        <title>Proteinivorax tanatarense gen. nov., sp. nov., an anaerobic, haloalkaliphilic, proteolytic bacterium isolated from a decaying algal bloom, and proposal of Proteinivoraceae fam. nov.</title>
        <authorList>
            <person name="Kevbrin V."/>
            <person name="Boltyanskaya Y."/>
            <person name="Zhilina T."/>
            <person name="Kolganova T."/>
            <person name="Lavrentjeva E."/>
            <person name="Kuznetsov B."/>
        </authorList>
    </citation>
    <scope>NUCLEOTIDE SEQUENCE</scope>
    <source>
        <strain evidence="8">Z-910T</strain>
    </source>
</reference>
<evidence type="ECO:0000259" key="7">
    <source>
        <dbReference type="Pfam" id="PF13396"/>
    </source>
</evidence>
<gene>
    <name evidence="8" type="ORF">PRVXT_000218</name>
</gene>
<organism evidence="8">
    <name type="scientific">Proteinivorax tanatarense</name>
    <dbReference type="NCBI Taxonomy" id="1260629"/>
    <lineage>
        <taxon>Bacteria</taxon>
        <taxon>Bacillati</taxon>
        <taxon>Bacillota</taxon>
        <taxon>Clostridia</taxon>
        <taxon>Eubacteriales</taxon>
        <taxon>Proteinivoracaceae</taxon>
        <taxon>Proteinivorax</taxon>
    </lineage>
</organism>
<dbReference type="GO" id="GO:0005886">
    <property type="term" value="C:plasma membrane"/>
    <property type="evidence" value="ECO:0007669"/>
    <property type="project" value="UniProtKB-SubCell"/>
</dbReference>
<evidence type="ECO:0000256" key="3">
    <source>
        <dbReference type="ARBA" id="ARBA00022692"/>
    </source>
</evidence>
<evidence type="ECO:0000256" key="6">
    <source>
        <dbReference type="SAM" id="Phobius"/>
    </source>
</evidence>
<evidence type="ECO:0000313" key="8">
    <source>
        <dbReference type="EMBL" id="XBX75112.1"/>
    </source>
</evidence>
<keyword evidence="2" id="KW-1003">Cell membrane</keyword>
<name>A0AAU7VM32_9FIRM</name>
<reference evidence="8" key="2">
    <citation type="submission" date="2024-06" db="EMBL/GenBank/DDBJ databases">
        <authorList>
            <person name="Petrova K.O."/>
            <person name="Toshchakov S.V."/>
            <person name="Boltjanskaja Y.V."/>
            <person name="Kevbrin V."/>
        </authorList>
    </citation>
    <scope>NUCLEOTIDE SEQUENCE</scope>
    <source>
        <strain evidence="8">Z-910T</strain>
    </source>
</reference>
<comment type="subcellular location">
    <subcellularLocation>
        <location evidence="1">Cell membrane</location>
        <topology evidence="1">Multi-pass membrane protein</topology>
    </subcellularLocation>
</comment>
<feature type="transmembrane region" description="Helical" evidence="6">
    <location>
        <begin position="5"/>
        <end position="24"/>
    </location>
</feature>
<dbReference type="InterPro" id="IPR027379">
    <property type="entry name" value="CLS_N"/>
</dbReference>
<evidence type="ECO:0000256" key="2">
    <source>
        <dbReference type="ARBA" id="ARBA00022475"/>
    </source>
</evidence>
<keyword evidence="5 6" id="KW-0472">Membrane</keyword>
<dbReference type="RefSeq" id="WP_350343859.1">
    <property type="nucleotide sequence ID" value="NZ_CP158367.1"/>
</dbReference>
<accession>A0AAU7VM32</accession>
<keyword evidence="3 6" id="KW-0812">Transmembrane</keyword>
<dbReference type="Pfam" id="PF13396">
    <property type="entry name" value="PLDc_N"/>
    <property type="match status" value="1"/>
</dbReference>
<dbReference type="AlphaFoldDB" id="A0AAU7VM32"/>
<evidence type="ECO:0000256" key="5">
    <source>
        <dbReference type="ARBA" id="ARBA00023136"/>
    </source>
</evidence>
<proteinExistence type="predicted"/>
<feature type="domain" description="Cardiolipin synthase N-terminal" evidence="7">
    <location>
        <begin position="20"/>
        <end position="66"/>
    </location>
</feature>
<feature type="transmembrane region" description="Helical" evidence="6">
    <location>
        <begin position="44"/>
        <end position="64"/>
    </location>
</feature>
<keyword evidence="4 6" id="KW-1133">Transmembrane helix</keyword>
<evidence type="ECO:0000256" key="1">
    <source>
        <dbReference type="ARBA" id="ARBA00004651"/>
    </source>
</evidence>